<dbReference type="InterPro" id="IPR010287">
    <property type="entry name" value="DUF892_YciF-like"/>
</dbReference>
<keyword evidence="2" id="KW-1185">Reference proteome</keyword>
<evidence type="ECO:0000313" key="1">
    <source>
        <dbReference type="EMBL" id="NJC72115.1"/>
    </source>
</evidence>
<name>A0ABX0Y3G7_9ACTN</name>
<gene>
    <name evidence="1" type="ORF">HC031_20690</name>
</gene>
<dbReference type="InterPro" id="IPR047114">
    <property type="entry name" value="YciF"/>
</dbReference>
<evidence type="ECO:0000313" key="2">
    <source>
        <dbReference type="Proteomes" id="UP000722989"/>
    </source>
</evidence>
<dbReference type="RefSeq" id="WP_167927025.1">
    <property type="nucleotide sequence ID" value="NZ_JAATVY010000016.1"/>
</dbReference>
<dbReference type="Proteomes" id="UP000722989">
    <property type="component" value="Unassembled WGS sequence"/>
</dbReference>
<dbReference type="Pfam" id="PF05974">
    <property type="entry name" value="DUF892"/>
    <property type="match status" value="1"/>
</dbReference>
<dbReference type="InterPro" id="IPR009078">
    <property type="entry name" value="Ferritin-like_SF"/>
</dbReference>
<dbReference type="PANTHER" id="PTHR30565:SF9">
    <property type="entry name" value="PROTEIN YCIF"/>
    <property type="match status" value="1"/>
</dbReference>
<proteinExistence type="predicted"/>
<dbReference type="PANTHER" id="PTHR30565">
    <property type="entry name" value="PROTEIN YCIF"/>
    <property type="match status" value="1"/>
</dbReference>
<accession>A0ABX0Y3G7</accession>
<reference evidence="1 2" key="1">
    <citation type="submission" date="2020-03" db="EMBL/GenBank/DDBJ databases">
        <title>WGS of the type strain of Planosporangium spp.</title>
        <authorList>
            <person name="Thawai C."/>
        </authorList>
    </citation>
    <scope>NUCLEOTIDE SEQUENCE [LARGE SCALE GENOMIC DNA]</scope>
    <source>
        <strain evidence="1 2">TBRC 5610</strain>
    </source>
</reference>
<dbReference type="EMBL" id="JAATVY010000016">
    <property type="protein sequence ID" value="NJC72115.1"/>
    <property type="molecule type" value="Genomic_DNA"/>
</dbReference>
<dbReference type="Gene3D" id="1.20.1260.10">
    <property type="match status" value="1"/>
</dbReference>
<sequence length="164" mass="17925">MAISNPKDLLLYEMSGVLDAEKKTAAWKGEIAGQIRNGNVQQMFRAEQQEGQQRIKNLESCFQALGGRPSDVPCLMVDGVRAEAQQFMSQQPSPECLEMFAVGTMMKLSAYGSGAYAGLVDKATSMGQTQCAQILASNLVMKEESVGRLKRISHEMNQRVMATA</sequence>
<protein>
    <submittedName>
        <fullName evidence="1">DUF892 family protein</fullName>
    </submittedName>
</protein>
<organism evidence="1 2">
    <name type="scientific">Planosporangium thailandense</name>
    <dbReference type="NCBI Taxonomy" id="765197"/>
    <lineage>
        <taxon>Bacteria</taxon>
        <taxon>Bacillati</taxon>
        <taxon>Actinomycetota</taxon>
        <taxon>Actinomycetes</taxon>
        <taxon>Micromonosporales</taxon>
        <taxon>Micromonosporaceae</taxon>
        <taxon>Planosporangium</taxon>
    </lineage>
</organism>
<dbReference type="InterPro" id="IPR012347">
    <property type="entry name" value="Ferritin-like"/>
</dbReference>
<dbReference type="SUPFAM" id="SSF47240">
    <property type="entry name" value="Ferritin-like"/>
    <property type="match status" value="1"/>
</dbReference>
<comment type="caution">
    <text evidence="1">The sequence shown here is derived from an EMBL/GenBank/DDBJ whole genome shotgun (WGS) entry which is preliminary data.</text>
</comment>